<protein>
    <submittedName>
        <fullName evidence="7">AlNc14C11G1324 protein</fullName>
    </submittedName>
</protein>
<comment type="subcellular location">
    <subcellularLocation>
        <location evidence="2">Cytoplasm</location>
    </subcellularLocation>
    <subcellularLocation>
        <location evidence="1">Nucleus</location>
    </subcellularLocation>
</comment>
<dbReference type="AlphaFoldDB" id="F0W2U4"/>
<dbReference type="PANTHER" id="PTHR18829:SF0">
    <property type="entry name" value="PROTEIN YAE1 HOMOLOG"/>
    <property type="match status" value="1"/>
</dbReference>
<accession>F0W2U4</accession>
<dbReference type="HOGENOM" id="CLU_1753060_0_0_1"/>
<evidence type="ECO:0000256" key="1">
    <source>
        <dbReference type="ARBA" id="ARBA00004123"/>
    </source>
</evidence>
<evidence type="ECO:0000259" key="6">
    <source>
        <dbReference type="Pfam" id="PF09811"/>
    </source>
</evidence>
<evidence type="ECO:0000313" key="7">
    <source>
        <dbReference type="EMBL" id="CCA15380.1"/>
    </source>
</evidence>
<dbReference type="InterPro" id="IPR019191">
    <property type="entry name" value="Essential_protein_Yae1_N"/>
</dbReference>
<reference evidence="7" key="2">
    <citation type="submission" date="2011-02" db="EMBL/GenBank/DDBJ databases">
        <authorList>
            <person name="MacLean D."/>
        </authorList>
    </citation>
    <scope>NUCLEOTIDE SEQUENCE</scope>
</reference>
<evidence type="ECO:0000256" key="5">
    <source>
        <dbReference type="SAM" id="MobiDB-lite"/>
    </source>
</evidence>
<dbReference type="PANTHER" id="PTHR18829">
    <property type="entry name" value="PROTEIN YAE1 HOMOLOG"/>
    <property type="match status" value="1"/>
</dbReference>
<name>F0W2U4_9STRA</name>
<organism evidence="7">
    <name type="scientific">Albugo laibachii Nc14</name>
    <dbReference type="NCBI Taxonomy" id="890382"/>
    <lineage>
        <taxon>Eukaryota</taxon>
        <taxon>Sar</taxon>
        <taxon>Stramenopiles</taxon>
        <taxon>Oomycota</taxon>
        <taxon>Peronosporomycetes</taxon>
        <taxon>Albuginales</taxon>
        <taxon>Albuginaceae</taxon>
        <taxon>Albugo</taxon>
    </lineage>
</organism>
<dbReference type="EMBL" id="FR824056">
    <property type="protein sequence ID" value="CCA15380.1"/>
    <property type="molecule type" value="Genomic_DNA"/>
</dbReference>
<evidence type="ECO:0000256" key="4">
    <source>
        <dbReference type="ARBA" id="ARBA00023242"/>
    </source>
</evidence>
<evidence type="ECO:0000256" key="2">
    <source>
        <dbReference type="ARBA" id="ARBA00004496"/>
    </source>
</evidence>
<proteinExistence type="predicted"/>
<feature type="domain" description="Essential protein Yae1 N-terminal" evidence="6">
    <location>
        <begin position="39"/>
        <end position="74"/>
    </location>
</feature>
<keyword evidence="3" id="KW-0963">Cytoplasm</keyword>
<feature type="compositionally biased region" description="Acidic residues" evidence="5">
    <location>
        <begin position="8"/>
        <end position="17"/>
    </location>
</feature>
<sequence>MESLESIDASEMEDAYADDNLQQRDIDSAHEKLKTVGLRNGIQLGKEEKLQEGFNAGIRHSAKQSYSIAKLRGALKTVMVTNMLQRKVDIDYDALQHCLDNLDAAHTPLTALTPAVCLQLENVFELLSLHAMTNLVRNLYISNGEDKQA</sequence>
<keyword evidence="4" id="KW-0539">Nucleus</keyword>
<gene>
    <name evidence="7" type="primary">AlNc14C11G1324</name>
    <name evidence="7" type="ORF">ALNC14_015230</name>
</gene>
<dbReference type="InterPro" id="IPR038881">
    <property type="entry name" value="Yae1-like"/>
</dbReference>
<evidence type="ECO:0000256" key="3">
    <source>
        <dbReference type="ARBA" id="ARBA00022490"/>
    </source>
</evidence>
<dbReference type="Pfam" id="PF09811">
    <property type="entry name" value="Yae1_N"/>
    <property type="match status" value="1"/>
</dbReference>
<feature type="region of interest" description="Disordered" evidence="5">
    <location>
        <begin position="1"/>
        <end position="23"/>
    </location>
</feature>
<reference evidence="7" key="1">
    <citation type="journal article" date="2011" name="PLoS Biol.">
        <title>Gene gain and loss during evolution of obligate parasitism in the white rust pathogen of Arabidopsis thaliana.</title>
        <authorList>
            <person name="Kemen E."/>
            <person name="Gardiner A."/>
            <person name="Schultz-Larsen T."/>
            <person name="Kemen A.C."/>
            <person name="Balmuth A.L."/>
            <person name="Robert-Seilaniantz A."/>
            <person name="Bailey K."/>
            <person name="Holub E."/>
            <person name="Studholme D.J."/>
            <person name="Maclean D."/>
            <person name="Jones J.D."/>
        </authorList>
    </citation>
    <scope>NUCLEOTIDE SEQUENCE</scope>
</reference>